<sequence length="447" mass="48755">MAGRYIYFMIAESPVQINNSYNRRQDLLAEKYVRGKILASDGTVLAQTVTGSDGKEKREYPYGQVFSHVVGSVGRGKTGLELAENFTMLSSHINVISQAITQMQGNKIVADDIVTTLNIELQKVAYEALGNRKGAAVAIEPATGRILAMVSKPSYDPNTIAANWDSLVSDTTGNSTLLNRATQGLYAPGSTFKIVSLLEYLKEHPDDYESYTYECKGSAMFGDRRISCYNDHVHGKQNLKESLANSCNDSFAHIGTVLNLKSYKNTAEKLMFNKSLSLRIPYNKSSFSLSSKDSLNEIAQTAMGQGKTQITPLQSALISSAIASQGKMMRPYIVEKVQTSTGYVARSTKAKVLSRSMTKKQASIVKEYMEEVVNHGTGTALKNRKYQVAGKTGSAEYDSTGASHAWFTGFAPANDPKIAVSIIVESSGTGSEYAVPIAKKMFESYLN</sequence>
<dbReference type="PANTHER" id="PTHR30627:SF24">
    <property type="entry name" value="PENICILLIN-BINDING PROTEIN 4B"/>
    <property type="match status" value="1"/>
</dbReference>
<organism evidence="3 4">
    <name type="scientific">[Clostridium] polysaccharolyticum</name>
    <dbReference type="NCBI Taxonomy" id="29364"/>
    <lineage>
        <taxon>Bacteria</taxon>
        <taxon>Bacillati</taxon>
        <taxon>Bacillota</taxon>
        <taxon>Clostridia</taxon>
        <taxon>Lachnospirales</taxon>
        <taxon>Lachnospiraceae</taxon>
    </lineage>
</organism>
<dbReference type="InterPro" id="IPR012338">
    <property type="entry name" value="Beta-lactam/transpept-like"/>
</dbReference>
<dbReference type="Pfam" id="PF21922">
    <property type="entry name" value="PBP_dimer_2"/>
    <property type="match status" value="1"/>
</dbReference>
<name>A0A1I0B415_9FIRM</name>
<protein>
    <submittedName>
        <fullName evidence="3">Peptidoglycan glycosyltransferase</fullName>
    </submittedName>
</protein>
<keyword evidence="4" id="KW-1185">Reference proteome</keyword>
<dbReference type="GO" id="GO:0008658">
    <property type="term" value="F:penicillin binding"/>
    <property type="evidence" value="ECO:0007669"/>
    <property type="project" value="InterPro"/>
</dbReference>
<dbReference type="InterPro" id="IPR050515">
    <property type="entry name" value="Beta-lactam/transpept"/>
</dbReference>
<dbReference type="SUPFAM" id="SSF56519">
    <property type="entry name" value="Penicillin binding protein dimerisation domain"/>
    <property type="match status" value="1"/>
</dbReference>
<evidence type="ECO:0000313" key="4">
    <source>
        <dbReference type="Proteomes" id="UP000199800"/>
    </source>
</evidence>
<feature type="domain" description="Penicillin-binding protein transpeptidase" evidence="1">
    <location>
        <begin position="134"/>
        <end position="442"/>
    </location>
</feature>
<dbReference type="GO" id="GO:0005886">
    <property type="term" value="C:plasma membrane"/>
    <property type="evidence" value="ECO:0007669"/>
    <property type="project" value="TreeGrafter"/>
</dbReference>
<evidence type="ECO:0000259" key="1">
    <source>
        <dbReference type="Pfam" id="PF00905"/>
    </source>
</evidence>
<dbReference type="GO" id="GO:0071972">
    <property type="term" value="F:peptidoglycan L,D-transpeptidase activity"/>
    <property type="evidence" value="ECO:0007669"/>
    <property type="project" value="TreeGrafter"/>
</dbReference>
<dbReference type="OrthoDB" id="9804124at2"/>
<dbReference type="Pfam" id="PF00905">
    <property type="entry name" value="Transpeptidase"/>
    <property type="match status" value="1"/>
</dbReference>
<evidence type="ECO:0000259" key="2">
    <source>
        <dbReference type="Pfam" id="PF21922"/>
    </source>
</evidence>
<dbReference type="Gene3D" id="3.90.1310.10">
    <property type="entry name" value="Penicillin-binding protein 2a (Domain 2)"/>
    <property type="match status" value="1"/>
</dbReference>
<dbReference type="SUPFAM" id="SSF56601">
    <property type="entry name" value="beta-lactamase/transpeptidase-like"/>
    <property type="match status" value="1"/>
</dbReference>
<dbReference type="AlphaFoldDB" id="A0A1I0B415"/>
<reference evidence="3 4" key="1">
    <citation type="submission" date="2016-10" db="EMBL/GenBank/DDBJ databases">
        <authorList>
            <person name="de Groot N.N."/>
        </authorList>
    </citation>
    <scope>NUCLEOTIDE SEQUENCE [LARGE SCALE GENOMIC DNA]</scope>
    <source>
        <strain evidence="3 4">DSM 1801</strain>
    </source>
</reference>
<proteinExistence type="predicted"/>
<dbReference type="GO" id="GO:0016740">
    <property type="term" value="F:transferase activity"/>
    <property type="evidence" value="ECO:0007669"/>
    <property type="project" value="UniProtKB-KW"/>
</dbReference>
<dbReference type="GO" id="GO:0071555">
    <property type="term" value="P:cell wall organization"/>
    <property type="evidence" value="ECO:0007669"/>
    <property type="project" value="TreeGrafter"/>
</dbReference>
<dbReference type="EMBL" id="FOHN01000006">
    <property type="protein sequence ID" value="SET01119.1"/>
    <property type="molecule type" value="Genomic_DNA"/>
</dbReference>
<gene>
    <name evidence="3" type="ORF">SAMN04487772_106144</name>
</gene>
<keyword evidence="3" id="KW-0808">Transferase</keyword>
<dbReference type="Gene3D" id="3.40.710.10">
    <property type="entry name" value="DD-peptidase/beta-lactamase superfamily"/>
    <property type="match status" value="1"/>
</dbReference>
<dbReference type="InterPro" id="IPR001460">
    <property type="entry name" value="PCN-bd_Tpept"/>
</dbReference>
<dbReference type="STRING" id="29364.SAMN04487772_106144"/>
<feature type="domain" description="Penicillin binding protein A dimerisation" evidence="2">
    <location>
        <begin position="34"/>
        <end position="103"/>
    </location>
</feature>
<dbReference type="InterPro" id="IPR054120">
    <property type="entry name" value="PBPA_dimer"/>
</dbReference>
<accession>A0A1I0B415</accession>
<dbReference type="InterPro" id="IPR036138">
    <property type="entry name" value="PBP_dimer_sf"/>
</dbReference>
<dbReference type="PANTHER" id="PTHR30627">
    <property type="entry name" value="PEPTIDOGLYCAN D,D-TRANSPEPTIDASE"/>
    <property type="match status" value="1"/>
</dbReference>
<evidence type="ECO:0000313" key="3">
    <source>
        <dbReference type="EMBL" id="SET01119.1"/>
    </source>
</evidence>
<dbReference type="Proteomes" id="UP000199800">
    <property type="component" value="Unassembled WGS sequence"/>
</dbReference>